<reference evidence="1 2" key="1">
    <citation type="submission" date="2013-12" db="EMBL/GenBank/DDBJ databases">
        <authorList>
            <person name="Zelazny A."/>
            <person name="Olivier K."/>
            <person name="Holland S."/>
            <person name="Lenaerts A."/>
            <person name="Ordway D."/>
            <person name="DeGroote M.A."/>
            <person name="Parker T."/>
            <person name="Sizemore C."/>
            <person name="Tallon L.J."/>
            <person name="Sadzewicz L.K."/>
            <person name="Sengamalay N."/>
            <person name="Fraser C.M."/>
            <person name="Hine E."/>
            <person name="Shefchek K.A."/>
            <person name="Das S.P."/>
            <person name="Tettelin H."/>
        </authorList>
    </citation>
    <scope>NUCLEOTIDE SEQUENCE [LARGE SCALE GENOMIC DNA]</scope>
    <source>
        <strain evidence="1 2">1948</strain>
    </source>
</reference>
<proteinExistence type="predicted"/>
<comment type="caution">
    <text evidence="1">The sequence shown here is derived from an EMBL/GenBank/DDBJ whole genome shotgun (WGS) entry which is preliminary data.</text>
</comment>
<name>A0A829QLK1_9MYCO</name>
<dbReference type="InterPro" id="IPR035937">
    <property type="entry name" value="FPG_N"/>
</dbReference>
<dbReference type="Proteomes" id="UP000021210">
    <property type="component" value="Unassembled WGS sequence"/>
</dbReference>
<gene>
    <name evidence="1" type="ORF">I542_3657</name>
</gene>
<protein>
    <submittedName>
        <fullName evidence="1">Putative dNA glycosylase</fullName>
    </submittedName>
</protein>
<evidence type="ECO:0000313" key="1">
    <source>
        <dbReference type="EMBL" id="EUA63500.1"/>
    </source>
</evidence>
<sequence length="65" mass="6997">MPEGDTVFRTAKLLDDALGGRILTGCDIRVPRFATVDLSGQRVEGVIARGSIFSFAWAGPAFTRI</sequence>
<accession>A0A829QLK1</accession>
<evidence type="ECO:0000313" key="2">
    <source>
        <dbReference type="Proteomes" id="UP000021210"/>
    </source>
</evidence>
<dbReference type="SUPFAM" id="SSF81624">
    <property type="entry name" value="N-terminal domain of MutM-like DNA repair proteins"/>
    <property type="match status" value="1"/>
</dbReference>
<dbReference type="EMBL" id="JAOH01000002">
    <property type="protein sequence ID" value="EUA63500.1"/>
    <property type="molecule type" value="Genomic_DNA"/>
</dbReference>
<dbReference type="AlphaFoldDB" id="A0A829QLK1"/>
<organism evidence="1 2">
    <name type="scientific">Mycobacteroides abscessus 1948</name>
    <dbReference type="NCBI Taxonomy" id="1299323"/>
    <lineage>
        <taxon>Bacteria</taxon>
        <taxon>Bacillati</taxon>
        <taxon>Actinomycetota</taxon>
        <taxon>Actinomycetes</taxon>
        <taxon>Mycobacteriales</taxon>
        <taxon>Mycobacteriaceae</taxon>
        <taxon>Mycobacteroides</taxon>
        <taxon>Mycobacteroides abscessus</taxon>
    </lineage>
</organism>